<dbReference type="InterPro" id="IPR036322">
    <property type="entry name" value="WD40_repeat_dom_sf"/>
</dbReference>
<evidence type="ECO:0000313" key="13">
    <source>
        <dbReference type="Proteomes" id="UP001162131"/>
    </source>
</evidence>
<evidence type="ECO:0000256" key="10">
    <source>
        <dbReference type="SAM" id="Coils"/>
    </source>
</evidence>
<dbReference type="Pfam" id="PF25828">
    <property type="entry name" value="CC_Cfap43"/>
    <property type="match status" value="1"/>
</dbReference>
<dbReference type="Pfam" id="PF00400">
    <property type="entry name" value="WD40"/>
    <property type="match status" value="1"/>
</dbReference>
<evidence type="ECO:0000256" key="1">
    <source>
        <dbReference type="ARBA" id="ARBA00004430"/>
    </source>
</evidence>
<dbReference type="InterPro" id="IPR015943">
    <property type="entry name" value="WD40/YVTN_repeat-like_dom_sf"/>
</dbReference>
<dbReference type="EMBL" id="CAJZBQ010000010">
    <property type="protein sequence ID" value="CAG9313118.1"/>
    <property type="molecule type" value="Genomic_DNA"/>
</dbReference>
<comment type="subcellular location">
    <subcellularLocation>
        <location evidence="1">Cytoplasm</location>
        <location evidence="1">Cytoskeleton</location>
        <location evidence="1">Cilium axoneme</location>
    </subcellularLocation>
</comment>
<evidence type="ECO:0000313" key="12">
    <source>
        <dbReference type="EMBL" id="CAG9313118.1"/>
    </source>
</evidence>
<feature type="region of interest" description="Disordered" evidence="11">
    <location>
        <begin position="317"/>
        <end position="343"/>
    </location>
</feature>
<evidence type="ECO:0000256" key="6">
    <source>
        <dbReference type="ARBA" id="ARBA00023212"/>
    </source>
</evidence>
<name>A0AAU9IXR0_9CILI</name>
<evidence type="ECO:0000256" key="8">
    <source>
        <dbReference type="ARBA" id="ARBA00023605"/>
    </source>
</evidence>
<evidence type="ECO:0000256" key="2">
    <source>
        <dbReference type="ARBA" id="ARBA00022490"/>
    </source>
</evidence>
<dbReference type="PANTHER" id="PTHR14885">
    <property type="entry name" value="CILIA- AND FLAGELLA-ASSOCIATED PROTEIN 43-RELATED"/>
    <property type="match status" value="1"/>
</dbReference>
<evidence type="ECO:0000256" key="9">
    <source>
        <dbReference type="ARBA" id="ARBA00023662"/>
    </source>
</evidence>
<protein>
    <recommendedName>
        <fullName evidence="9">Cilia- and flagella-associated protein 43</fullName>
    </recommendedName>
</protein>
<keyword evidence="5 10" id="KW-0175">Coiled coil</keyword>
<feature type="coiled-coil region" evidence="10">
    <location>
        <begin position="940"/>
        <end position="977"/>
    </location>
</feature>
<dbReference type="SMART" id="SM00320">
    <property type="entry name" value="WD40"/>
    <property type="match status" value="5"/>
</dbReference>
<comment type="caution">
    <text evidence="12">The sequence shown here is derived from an EMBL/GenBank/DDBJ whole genome shotgun (WGS) entry which is preliminary data.</text>
</comment>
<dbReference type="PANTHER" id="PTHR14885:SF1">
    <property type="entry name" value="CILIA- AND FLAGELLA-ASSOCIATED PROTEIN 43"/>
    <property type="match status" value="1"/>
</dbReference>
<keyword evidence="4" id="KW-0677">Repeat</keyword>
<keyword evidence="6" id="KW-0206">Cytoskeleton</keyword>
<evidence type="ECO:0000256" key="4">
    <source>
        <dbReference type="ARBA" id="ARBA00022737"/>
    </source>
</evidence>
<feature type="coiled-coil region" evidence="10">
    <location>
        <begin position="713"/>
        <end position="740"/>
    </location>
</feature>
<dbReference type="GO" id="GO:0060271">
    <property type="term" value="P:cilium assembly"/>
    <property type="evidence" value="ECO:0007669"/>
    <property type="project" value="TreeGrafter"/>
</dbReference>
<keyword evidence="13" id="KW-1185">Reference proteome</keyword>
<dbReference type="Gene3D" id="2.130.10.10">
    <property type="entry name" value="YVTN repeat-like/Quinoprotein amine dehydrogenase"/>
    <property type="match status" value="3"/>
</dbReference>
<keyword evidence="2" id="KW-0963">Cytoplasm</keyword>
<sequence length="1602" mass="185767">MSLELQSCLSCNCGPVSTVDKEIIAYMAANSVVLWNISSNRKDFIWHESLGITTCAASSRANQIAVGEEGANPCVAIYSWPYKSLLRKIHAGAAVMYTALAFNKTGDQLITVADYPDYTLKVWEGDRELVSLDLGREPLKIMAHYSILILLKHEVKILTIHNSYELPSGIEEDLFERNRYTLKTYSLAEIVPLDATWDKYGNIYLSTNAGELLVIKPNLKETLAIVRYDFNILSMVLTHRYLVIATSENKIQWLNIYIPKEENDPRLGKNLNLKPHKELPLEDPQDIIQLLYTGDMSKLVMIGAQGKIQVLHQPAEPGFEVEDEEEDKEEEDDLGEEDEDEEAVRKPKLINATPQVLGQFHIGCVKSVVGLGDSTQCATIAEDFRIWEVVTGENLMQYSSPGDSEYTSIDANLAGNLVAIGSSLGAIRIFDVFSRMVPRLLIFHRLINSPITWVQFSPSQRLIACSSNKSNQIYFIEASINSLFRVIGFIELTSNIKTLTWYKKSIIALLENQLLVQFDEPRADTPSSLTPIEATFKYRHVADGLSIGVNNNMVHLAGSSKDILIYQLPEQNLNDIDLRKLPPDPNEIYPVQQIQATVLSFSPDQRFLAAGCADGLIQIGDLSTSDNDFRSVHGPSGVQCLSFSVDSSLLFSTGSERDFFVWSITGRVIDRPVASTMVEDPQIDALDNVDDKADAEIQFFSEILTEAKNKAETKEVEKVKSKLKARVQEIQDKLQAMLSVNEKCPELERLDRDEFVLDLAGKQKIEEEGKKAAQVLREQAKKENLAQELLKERIKMKTIDSMEVNSRVISSMQRDQIVYNYTIRKLALSEQSLFRKIKCYRMIELREATLRKEKGLDEIIEYENFAVDWIIGKKPEDWKNHPLLQALEKKRASSRKEGDPEQTNEWELLYPAPLIYTPARKRTQIYLLYMLCRALKEGFNVEFEKLIQFKEKQVDLIEEKNQLIQEKQKELNVATNVFVPPVHLLEDPNEMLKIKDSDFTVEKYLTKEEREALEEKKRKEEERLRLLNADDSKKKALNQMMYGTIENKKNNYSKLTDNLQREEWMDKLTLQEMTEEQRQKLKEFEEKDKKLQEEKDKLRKIIEGELKKLQGEVNEICKIFDQKVRELFLLRLDTDYEIYQMEFMIARLVRSIMADMKRKVELEELRKENGKLDEEVNKRKEEINEFGHHIEFLQAKIKRCQDDSKAVDAHFKTIVEKEQNINTHDQKKIKDLLKNGPERKQQPKAPLSPDVEDLLATLNALDPFTPQEKEKIISNLPLPQPKEIEDKDLVGIPEQIHEILKNNRKKKLNYEKQIPQLQKHIKDVEVHKKWLEKKYQKSLEKSSRVREELQRKEDENIKQRFNTELLLKMKQAVVEVPQQPVVTDYADAILIYRDVVESKNRRIREIGNEKVKVLQEIADFKIALAKVKWREELLELETEDFKESEGDLKMLRIDKRLQNILAGRGLDENQQMQERIRNQIEHLNINTEKRVKQIYEKKEIIVKSIMELTRDNEVLENEVSEMEKQEENREQLLKLRATISDQARDDPAGKFRQISERRRMMDKIEQYREEIEFLNDELDRLRAKTFPSFAHLQAHVDFPDEY</sequence>
<accession>A0AAU9IXR0</accession>
<feature type="coiled-coil region" evidence="10">
    <location>
        <begin position="1003"/>
        <end position="1101"/>
    </location>
</feature>
<evidence type="ECO:0000256" key="11">
    <source>
        <dbReference type="SAM" id="MobiDB-lite"/>
    </source>
</evidence>
<comment type="similarity">
    <text evidence="8">Belongs to the CFAP43 family.</text>
</comment>
<keyword evidence="7" id="KW-0966">Cell projection</keyword>
<evidence type="ECO:0000256" key="7">
    <source>
        <dbReference type="ARBA" id="ARBA00023273"/>
    </source>
</evidence>
<evidence type="ECO:0000256" key="5">
    <source>
        <dbReference type="ARBA" id="ARBA00023054"/>
    </source>
</evidence>
<evidence type="ECO:0000256" key="3">
    <source>
        <dbReference type="ARBA" id="ARBA00022574"/>
    </source>
</evidence>
<dbReference type="Proteomes" id="UP001162131">
    <property type="component" value="Unassembled WGS sequence"/>
</dbReference>
<dbReference type="GO" id="GO:0005930">
    <property type="term" value="C:axoneme"/>
    <property type="evidence" value="ECO:0007669"/>
    <property type="project" value="UniProtKB-SubCell"/>
</dbReference>
<dbReference type="SUPFAM" id="SSF50978">
    <property type="entry name" value="WD40 repeat-like"/>
    <property type="match status" value="1"/>
</dbReference>
<organism evidence="12 13">
    <name type="scientific">Blepharisma stoltei</name>
    <dbReference type="NCBI Taxonomy" id="1481888"/>
    <lineage>
        <taxon>Eukaryota</taxon>
        <taxon>Sar</taxon>
        <taxon>Alveolata</taxon>
        <taxon>Ciliophora</taxon>
        <taxon>Postciliodesmatophora</taxon>
        <taxon>Heterotrichea</taxon>
        <taxon>Heterotrichida</taxon>
        <taxon>Blepharismidae</taxon>
        <taxon>Blepharisma</taxon>
    </lineage>
</organism>
<gene>
    <name evidence="12" type="ORF">BSTOLATCC_MIC8397</name>
</gene>
<reference evidence="12" key="1">
    <citation type="submission" date="2021-09" db="EMBL/GenBank/DDBJ databases">
        <authorList>
            <consortium name="AG Swart"/>
            <person name="Singh M."/>
            <person name="Singh A."/>
            <person name="Seah K."/>
            <person name="Emmerich C."/>
        </authorList>
    </citation>
    <scope>NUCLEOTIDE SEQUENCE</scope>
    <source>
        <strain evidence="12">ATCC30299</strain>
    </source>
</reference>
<feature type="compositionally biased region" description="Acidic residues" evidence="11">
    <location>
        <begin position="319"/>
        <end position="342"/>
    </location>
</feature>
<proteinExistence type="inferred from homology"/>
<keyword evidence="3" id="KW-0853">WD repeat</keyword>
<feature type="coiled-coil region" evidence="10">
    <location>
        <begin position="1466"/>
        <end position="1584"/>
    </location>
</feature>
<dbReference type="InterPro" id="IPR001680">
    <property type="entry name" value="WD40_rpt"/>
</dbReference>